<dbReference type="AlphaFoldDB" id="A0A6G0Z469"/>
<dbReference type="GO" id="GO:0046872">
    <property type="term" value="F:metal ion binding"/>
    <property type="evidence" value="ECO:0007669"/>
    <property type="project" value="UniProtKB-KW"/>
</dbReference>
<comment type="similarity">
    <text evidence="3 13">Belongs to the tubulin family.</text>
</comment>
<dbReference type="GO" id="GO:0005525">
    <property type="term" value="F:GTP binding"/>
    <property type="evidence" value="ECO:0007669"/>
    <property type="project" value="UniProtKB-UniRule"/>
</dbReference>
<evidence type="ECO:0000256" key="8">
    <source>
        <dbReference type="ARBA" id="ARBA00022801"/>
    </source>
</evidence>
<evidence type="ECO:0000256" key="2">
    <source>
        <dbReference type="ARBA" id="ARBA00004245"/>
    </source>
</evidence>
<comment type="catalytic activity">
    <reaction evidence="12">
        <text>GTP + H2O = GDP + phosphate + H(+)</text>
        <dbReference type="Rhea" id="RHEA:19669"/>
        <dbReference type="ChEBI" id="CHEBI:15377"/>
        <dbReference type="ChEBI" id="CHEBI:15378"/>
        <dbReference type="ChEBI" id="CHEBI:37565"/>
        <dbReference type="ChEBI" id="CHEBI:43474"/>
        <dbReference type="ChEBI" id="CHEBI:58189"/>
    </reaction>
    <physiologicalReaction direction="left-to-right" evidence="12">
        <dbReference type="Rhea" id="RHEA:19670"/>
    </physiologicalReaction>
</comment>
<dbReference type="PROSITE" id="PS00227">
    <property type="entry name" value="TUBULIN"/>
    <property type="match status" value="1"/>
</dbReference>
<proteinExistence type="inferred from homology"/>
<dbReference type="GO" id="GO:0007017">
    <property type="term" value="P:microtubule-based process"/>
    <property type="evidence" value="ECO:0007669"/>
    <property type="project" value="InterPro"/>
</dbReference>
<dbReference type="InterPro" id="IPR002452">
    <property type="entry name" value="Alpha_tubulin"/>
</dbReference>
<evidence type="ECO:0000256" key="4">
    <source>
        <dbReference type="ARBA" id="ARBA00022490"/>
    </source>
</evidence>
<dbReference type="PANTHER" id="PTHR11588">
    <property type="entry name" value="TUBULIN"/>
    <property type="match status" value="1"/>
</dbReference>
<dbReference type="InterPro" id="IPR000217">
    <property type="entry name" value="Tubulin"/>
</dbReference>
<keyword evidence="4" id="KW-0963">Cytoplasm</keyword>
<dbReference type="SMART" id="SM00864">
    <property type="entry name" value="Tubulin"/>
    <property type="match status" value="1"/>
</dbReference>
<evidence type="ECO:0000256" key="1">
    <source>
        <dbReference type="ARBA" id="ARBA00001946"/>
    </source>
</evidence>
<dbReference type="Pfam" id="PF03953">
    <property type="entry name" value="Tubulin_C"/>
    <property type="match status" value="1"/>
</dbReference>
<dbReference type="CDD" id="cd02186">
    <property type="entry name" value="alpha_tubulin"/>
    <property type="match status" value="1"/>
</dbReference>
<dbReference type="InterPro" id="IPR017975">
    <property type="entry name" value="Tubulin_CS"/>
</dbReference>
<evidence type="ECO:0000256" key="12">
    <source>
        <dbReference type="ARBA" id="ARBA00049117"/>
    </source>
</evidence>
<comment type="subunit">
    <text evidence="13">Dimer of alpha and beta chains. A typical microtubule is a hollow water-filled tube with an outer diameter of 25 nm and an inner diameter of 15 nM. Alpha-beta heterodimers associate head-to-tail to form protofilaments running lengthwise along the microtubule wall with the beta-tubulin subunit facing the microtubule plus end conferring a structural polarity. Microtubules usually have 13 protofilaments but different protofilament numbers can be found in some organisms and specialized cells.</text>
</comment>
<comment type="caution">
    <text evidence="16">The sequence shown here is derived from an EMBL/GenBank/DDBJ whole genome shotgun (WGS) entry which is preliminary data.</text>
</comment>
<dbReference type="Proteomes" id="UP000478052">
    <property type="component" value="Unassembled WGS sequence"/>
</dbReference>
<dbReference type="GO" id="GO:0005200">
    <property type="term" value="F:structural constituent of cytoskeleton"/>
    <property type="evidence" value="ECO:0007669"/>
    <property type="project" value="InterPro"/>
</dbReference>
<accession>A0A6G0Z469</accession>
<dbReference type="InterPro" id="IPR018316">
    <property type="entry name" value="Tubulin/FtsZ_2-layer-sand-dom"/>
</dbReference>
<dbReference type="OrthoDB" id="6574961at2759"/>
<sequence length="493" mass="54474">MDGLKRQVITVHIGQAGVQMGNAVWNLYGMEHGIGRDGCLTTPAGPVNDACPAEHSTFYKETVAGKYIPRTVMVDLEPTVVDQIRSGPDRGLYHPDQLISGKEDAANNFARGYHTEGRSYLEQVLESIRLFAESSEGVQGFIVFHSMGGGTGSGLTSLVSESLRQDYAKKSNLEVLVYPAPKVSTAVVEPYNAMLVSHKTLDTTDCAFMVDNEAIYDISAGKLDVERPMYPNLNRIISQVVSSITASLRFPGTLNVDINEFQTNLVPFPRVHFPLLAYAPFATAQRSAHQRPPIVDLTAACFEPGNQLFKLDESEHAASKYIACCMLYRGDVVAKDINHAIRHIRETKGLEFVEWCPTGFKVGINCRPPVAAMSPDDELVGGGRAVCMMSNTTAIAGAWTRLCHKFDLMFRKRAFIHWYESEGMEKEDFILARENIEVLRHDYRELVPTPASIKTEFLVADKTSSAGFRGLAERSGRANFLQGDFEPPVISEI</sequence>
<evidence type="ECO:0000256" key="9">
    <source>
        <dbReference type="ARBA" id="ARBA00022842"/>
    </source>
</evidence>
<keyword evidence="5 13" id="KW-0493">Microtubule</keyword>
<dbReference type="InterPro" id="IPR003008">
    <property type="entry name" value="Tubulin_FtsZ_GTPase"/>
</dbReference>
<dbReference type="Gene3D" id="1.10.287.600">
    <property type="entry name" value="Helix hairpin bin"/>
    <property type="match status" value="1"/>
</dbReference>
<evidence type="ECO:0000256" key="5">
    <source>
        <dbReference type="ARBA" id="ARBA00022701"/>
    </source>
</evidence>
<evidence type="ECO:0000256" key="6">
    <source>
        <dbReference type="ARBA" id="ARBA00022723"/>
    </source>
</evidence>
<evidence type="ECO:0000256" key="11">
    <source>
        <dbReference type="ARBA" id="ARBA00023212"/>
    </source>
</evidence>
<comment type="subcellular location">
    <subcellularLocation>
        <location evidence="2">Cytoplasm</location>
        <location evidence="2">Cytoskeleton</location>
    </subcellularLocation>
</comment>
<evidence type="ECO:0000313" key="17">
    <source>
        <dbReference type="Proteomes" id="UP000478052"/>
    </source>
</evidence>
<keyword evidence="7 13" id="KW-0547">Nucleotide-binding</keyword>
<dbReference type="SUPFAM" id="SSF52490">
    <property type="entry name" value="Tubulin nucleotide-binding domain-like"/>
    <property type="match status" value="1"/>
</dbReference>
<dbReference type="InterPro" id="IPR036525">
    <property type="entry name" value="Tubulin/FtsZ_GTPase_sf"/>
</dbReference>
<dbReference type="SUPFAM" id="SSF55307">
    <property type="entry name" value="Tubulin C-terminal domain-like"/>
    <property type="match status" value="1"/>
</dbReference>
<dbReference type="Gene3D" id="3.40.50.1440">
    <property type="entry name" value="Tubulin/FtsZ, GTPase domain"/>
    <property type="match status" value="1"/>
</dbReference>
<keyword evidence="17" id="KW-1185">Reference proteome</keyword>
<keyword evidence="11" id="KW-0206">Cytoskeleton</keyword>
<dbReference type="PRINTS" id="PR01162">
    <property type="entry name" value="ALPHATUBULIN"/>
</dbReference>
<dbReference type="GO" id="GO:0005874">
    <property type="term" value="C:microtubule"/>
    <property type="evidence" value="ECO:0007669"/>
    <property type="project" value="UniProtKB-KW"/>
</dbReference>
<keyword evidence="10 13" id="KW-0342">GTP-binding</keyword>
<dbReference type="FunFam" id="3.40.50.1440:FF:000007">
    <property type="entry name" value="Tubulin alpha chain"/>
    <property type="match status" value="1"/>
</dbReference>
<gene>
    <name evidence="16" type="ORF">FWK35_00021145</name>
</gene>
<dbReference type="GO" id="GO:0016787">
    <property type="term" value="F:hydrolase activity"/>
    <property type="evidence" value="ECO:0007669"/>
    <property type="project" value="UniProtKB-KW"/>
</dbReference>
<dbReference type="InterPro" id="IPR037103">
    <property type="entry name" value="Tubulin/FtsZ-like_C"/>
</dbReference>
<dbReference type="SMART" id="SM00865">
    <property type="entry name" value="Tubulin_C"/>
    <property type="match status" value="1"/>
</dbReference>
<feature type="domain" description="Tubulin/FtsZ 2-layer sandwich" evidence="15">
    <location>
        <begin position="254"/>
        <end position="404"/>
    </location>
</feature>
<evidence type="ECO:0000256" key="3">
    <source>
        <dbReference type="ARBA" id="ARBA00009636"/>
    </source>
</evidence>
<evidence type="ECO:0000313" key="16">
    <source>
        <dbReference type="EMBL" id="KAF0765254.1"/>
    </source>
</evidence>
<comment type="cofactor">
    <cofactor evidence="1">
        <name>Mg(2+)</name>
        <dbReference type="ChEBI" id="CHEBI:18420"/>
    </cofactor>
</comment>
<evidence type="ECO:0000259" key="14">
    <source>
        <dbReference type="SMART" id="SM00864"/>
    </source>
</evidence>
<keyword evidence="9" id="KW-0460">Magnesium</keyword>
<comment type="function">
    <text evidence="13">Tubulin is the major constituent of microtubules, a cylinder consisting of laterally associated linear protofilaments composed of alpha- and beta-tubulin heterodimers. Microtubules grow by the addition of GTP-tubulin dimers to the microtubule end, where a stabilizing cap forms. Below the cap, tubulin dimers are in GDP-bound state, owing to GTPase activity of alpha-tubulin.</text>
</comment>
<dbReference type="Pfam" id="PF00091">
    <property type="entry name" value="Tubulin"/>
    <property type="match status" value="1"/>
</dbReference>
<evidence type="ECO:0000256" key="10">
    <source>
        <dbReference type="ARBA" id="ARBA00023134"/>
    </source>
</evidence>
<keyword evidence="6" id="KW-0479">Metal-binding</keyword>
<dbReference type="InterPro" id="IPR023123">
    <property type="entry name" value="Tubulin_C"/>
</dbReference>
<keyword evidence="8" id="KW-0378">Hydrolase</keyword>
<dbReference type="EMBL" id="VUJU01001447">
    <property type="protein sequence ID" value="KAF0765254.1"/>
    <property type="molecule type" value="Genomic_DNA"/>
</dbReference>
<dbReference type="PRINTS" id="PR01161">
    <property type="entry name" value="TUBULIN"/>
</dbReference>
<evidence type="ECO:0000256" key="13">
    <source>
        <dbReference type="RuleBase" id="RU000352"/>
    </source>
</evidence>
<organism evidence="16 17">
    <name type="scientific">Aphis craccivora</name>
    <name type="common">Cowpea aphid</name>
    <dbReference type="NCBI Taxonomy" id="307492"/>
    <lineage>
        <taxon>Eukaryota</taxon>
        <taxon>Metazoa</taxon>
        <taxon>Ecdysozoa</taxon>
        <taxon>Arthropoda</taxon>
        <taxon>Hexapoda</taxon>
        <taxon>Insecta</taxon>
        <taxon>Pterygota</taxon>
        <taxon>Neoptera</taxon>
        <taxon>Paraneoptera</taxon>
        <taxon>Hemiptera</taxon>
        <taxon>Sternorrhyncha</taxon>
        <taxon>Aphidomorpha</taxon>
        <taxon>Aphidoidea</taxon>
        <taxon>Aphididae</taxon>
        <taxon>Aphidini</taxon>
        <taxon>Aphis</taxon>
        <taxon>Aphis</taxon>
    </lineage>
</organism>
<name>A0A6G0Z469_APHCR</name>
<dbReference type="Gene3D" id="3.30.1330.20">
    <property type="entry name" value="Tubulin/FtsZ, C-terminal domain"/>
    <property type="match status" value="1"/>
</dbReference>
<dbReference type="InterPro" id="IPR008280">
    <property type="entry name" value="Tub_FtsZ_C"/>
</dbReference>
<feature type="domain" description="Tubulin/FtsZ GTPase" evidence="14">
    <location>
        <begin position="55"/>
        <end position="252"/>
    </location>
</feature>
<protein>
    <recommendedName>
        <fullName evidence="13">Tubulin alpha chain</fullName>
    </recommendedName>
</protein>
<reference evidence="16 17" key="1">
    <citation type="submission" date="2019-08" db="EMBL/GenBank/DDBJ databases">
        <title>Whole genome of Aphis craccivora.</title>
        <authorList>
            <person name="Voronova N.V."/>
            <person name="Shulinski R.S."/>
            <person name="Bandarenka Y.V."/>
            <person name="Zhorov D.G."/>
            <person name="Warner D."/>
        </authorList>
    </citation>
    <scope>NUCLEOTIDE SEQUENCE [LARGE SCALE GENOMIC DNA]</scope>
    <source>
        <strain evidence="16">180601</strain>
        <tissue evidence="16">Whole Body</tissue>
    </source>
</reference>
<evidence type="ECO:0000259" key="15">
    <source>
        <dbReference type="SMART" id="SM00865"/>
    </source>
</evidence>
<evidence type="ECO:0000256" key="7">
    <source>
        <dbReference type="ARBA" id="ARBA00022741"/>
    </source>
</evidence>